<sequence length="90" mass="9315">MSTNPPVKSEEGTPAPAATTPAPATPATPATPTPYSWSAHIPIDPALQQQSQPGTPGVTQPYAKPIPSSFSLNPAPLIFRVISSLRTSLL</sequence>
<feature type="compositionally biased region" description="Pro residues" evidence="1">
    <location>
        <begin position="23"/>
        <end position="32"/>
    </location>
</feature>
<feature type="region of interest" description="Disordered" evidence="1">
    <location>
        <begin position="1"/>
        <end position="66"/>
    </location>
</feature>
<feature type="compositionally biased region" description="Polar residues" evidence="1">
    <location>
        <begin position="47"/>
        <end position="58"/>
    </location>
</feature>
<evidence type="ECO:0000313" key="3">
    <source>
        <dbReference type="Proteomes" id="UP000297245"/>
    </source>
</evidence>
<dbReference type="Proteomes" id="UP000297245">
    <property type="component" value="Unassembled WGS sequence"/>
</dbReference>
<dbReference type="EMBL" id="ML179543">
    <property type="protein sequence ID" value="THU85498.1"/>
    <property type="molecule type" value="Genomic_DNA"/>
</dbReference>
<reference evidence="2 3" key="1">
    <citation type="journal article" date="2019" name="Nat. Ecol. Evol.">
        <title>Megaphylogeny resolves global patterns of mushroom evolution.</title>
        <authorList>
            <person name="Varga T."/>
            <person name="Krizsan K."/>
            <person name="Foldi C."/>
            <person name="Dima B."/>
            <person name="Sanchez-Garcia M."/>
            <person name="Sanchez-Ramirez S."/>
            <person name="Szollosi G.J."/>
            <person name="Szarkandi J.G."/>
            <person name="Papp V."/>
            <person name="Albert L."/>
            <person name="Andreopoulos W."/>
            <person name="Angelini C."/>
            <person name="Antonin V."/>
            <person name="Barry K.W."/>
            <person name="Bougher N.L."/>
            <person name="Buchanan P."/>
            <person name="Buyck B."/>
            <person name="Bense V."/>
            <person name="Catcheside P."/>
            <person name="Chovatia M."/>
            <person name="Cooper J."/>
            <person name="Damon W."/>
            <person name="Desjardin D."/>
            <person name="Finy P."/>
            <person name="Geml J."/>
            <person name="Haridas S."/>
            <person name="Hughes K."/>
            <person name="Justo A."/>
            <person name="Karasinski D."/>
            <person name="Kautmanova I."/>
            <person name="Kiss B."/>
            <person name="Kocsube S."/>
            <person name="Kotiranta H."/>
            <person name="LaButti K.M."/>
            <person name="Lechner B.E."/>
            <person name="Liimatainen K."/>
            <person name="Lipzen A."/>
            <person name="Lukacs Z."/>
            <person name="Mihaltcheva S."/>
            <person name="Morgado L.N."/>
            <person name="Niskanen T."/>
            <person name="Noordeloos M.E."/>
            <person name="Ohm R.A."/>
            <person name="Ortiz-Santana B."/>
            <person name="Ovrebo C."/>
            <person name="Racz N."/>
            <person name="Riley R."/>
            <person name="Savchenko A."/>
            <person name="Shiryaev A."/>
            <person name="Soop K."/>
            <person name="Spirin V."/>
            <person name="Szebenyi C."/>
            <person name="Tomsovsky M."/>
            <person name="Tulloss R.E."/>
            <person name="Uehling J."/>
            <person name="Grigoriev I.V."/>
            <person name="Vagvolgyi C."/>
            <person name="Papp T."/>
            <person name="Martin F.M."/>
            <person name="Miettinen O."/>
            <person name="Hibbett D.S."/>
            <person name="Nagy L.G."/>
        </authorList>
    </citation>
    <scope>NUCLEOTIDE SEQUENCE [LARGE SCALE GENOMIC DNA]</scope>
    <source>
        <strain evidence="2 3">CBS 962.96</strain>
    </source>
</reference>
<gene>
    <name evidence="2" type="ORF">K435DRAFT_783296</name>
</gene>
<dbReference type="AlphaFoldDB" id="A0A4S8LB28"/>
<evidence type="ECO:0000256" key="1">
    <source>
        <dbReference type="SAM" id="MobiDB-lite"/>
    </source>
</evidence>
<protein>
    <submittedName>
        <fullName evidence="2">Uncharacterized protein</fullName>
    </submittedName>
</protein>
<organism evidence="2 3">
    <name type="scientific">Dendrothele bispora (strain CBS 962.96)</name>
    <dbReference type="NCBI Taxonomy" id="1314807"/>
    <lineage>
        <taxon>Eukaryota</taxon>
        <taxon>Fungi</taxon>
        <taxon>Dikarya</taxon>
        <taxon>Basidiomycota</taxon>
        <taxon>Agaricomycotina</taxon>
        <taxon>Agaricomycetes</taxon>
        <taxon>Agaricomycetidae</taxon>
        <taxon>Agaricales</taxon>
        <taxon>Agaricales incertae sedis</taxon>
        <taxon>Dendrothele</taxon>
    </lineage>
</organism>
<name>A0A4S8LB28_DENBC</name>
<feature type="compositionally biased region" description="Low complexity" evidence="1">
    <location>
        <begin position="13"/>
        <end position="22"/>
    </location>
</feature>
<proteinExistence type="predicted"/>
<keyword evidence="3" id="KW-1185">Reference proteome</keyword>
<evidence type="ECO:0000313" key="2">
    <source>
        <dbReference type="EMBL" id="THU85498.1"/>
    </source>
</evidence>
<accession>A0A4S8LB28</accession>